<dbReference type="EMBL" id="JAWQEG010003426">
    <property type="protein sequence ID" value="KAK3866273.1"/>
    <property type="molecule type" value="Genomic_DNA"/>
</dbReference>
<sequence length="121" mass="13107">MATSKTGTPQEGLHIPLRLRHSRDSTQTGGRWQGGPGDDGVVVLVVWGASLPSVKSVRRGVSDRRAGVKAALTPPSPYARRHTHPSKHHVGAHQFATLRILTILRTPGPSHPQCSYIFLSH</sequence>
<gene>
    <name evidence="2" type="ORF">Pcinc_028180</name>
</gene>
<comment type="caution">
    <text evidence="2">The sequence shown here is derived from an EMBL/GenBank/DDBJ whole genome shotgun (WGS) entry which is preliminary data.</text>
</comment>
<feature type="region of interest" description="Disordered" evidence="1">
    <location>
        <begin position="1"/>
        <end position="36"/>
    </location>
</feature>
<accession>A0AAE1K9A4</accession>
<organism evidence="2 3">
    <name type="scientific">Petrolisthes cinctipes</name>
    <name type="common">Flat porcelain crab</name>
    <dbReference type="NCBI Taxonomy" id="88211"/>
    <lineage>
        <taxon>Eukaryota</taxon>
        <taxon>Metazoa</taxon>
        <taxon>Ecdysozoa</taxon>
        <taxon>Arthropoda</taxon>
        <taxon>Crustacea</taxon>
        <taxon>Multicrustacea</taxon>
        <taxon>Malacostraca</taxon>
        <taxon>Eumalacostraca</taxon>
        <taxon>Eucarida</taxon>
        <taxon>Decapoda</taxon>
        <taxon>Pleocyemata</taxon>
        <taxon>Anomura</taxon>
        <taxon>Galatheoidea</taxon>
        <taxon>Porcellanidae</taxon>
        <taxon>Petrolisthes</taxon>
    </lineage>
</organism>
<evidence type="ECO:0000313" key="2">
    <source>
        <dbReference type="EMBL" id="KAK3866273.1"/>
    </source>
</evidence>
<protein>
    <submittedName>
        <fullName evidence="2">Uncharacterized protein</fullName>
    </submittedName>
</protein>
<name>A0AAE1K9A4_PETCI</name>
<dbReference type="AlphaFoldDB" id="A0AAE1K9A4"/>
<evidence type="ECO:0000313" key="3">
    <source>
        <dbReference type="Proteomes" id="UP001286313"/>
    </source>
</evidence>
<dbReference type="Proteomes" id="UP001286313">
    <property type="component" value="Unassembled WGS sequence"/>
</dbReference>
<proteinExistence type="predicted"/>
<reference evidence="2" key="1">
    <citation type="submission" date="2023-10" db="EMBL/GenBank/DDBJ databases">
        <title>Genome assemblies of two species of porcelain crab, Petrolisthes cinctipes and Petrolisthes manimaculis (Anomura: Porcellanidae).</title>
        <authorList>
            <person name="Angst P."/>
        </authorList>
    </citation>
    <scope>NUCLEOTIDE SEQUENCE</scope>
    <source>
        <strain evidence="2">PB745_01</strain>
        <tissue evidence="2">Gill</tissue>
    </source>
</reference>
<keyword evidence="3" id="KW-1185">Reference proteome</keyword>
<evidence type="ECO:0000256" key="1">
    <source>
        <dbReference type="SAM" id="MobiDB-lite"/>
    </source>
</evidence>